<protein>
    <recommendedName>
        <fullName evidence="2">diguanylate cyclase</fullName>
        <ecNumber evidence="2">2.7.7.65</ecNumber>
    </recommendedName>
</protein>
<dbReference type="EMBL" id="AGWR01000016">
    <property type="protein sequence ID" value="EKB27863.1"/>
    <property type="molecule type" value="Genomic_DNA"/>
</dbReference>
<comment type="cofactor">
    <cofactor evidence="1">
        <name>Mg(2+)</name>
        <dbReference type="ChEBI" id="CHEBI:18420"/>
    </cofactor>
</comment>
<dbReference type="InterPro" id="IPR000160">
    <property type="entry name" value="GGDEF_dom"/>
</dbReference>
<dbReference type="EC" id="2.7.7.65" evidence="2"/>
<dbReference type="GO" id="GO:0052621">
    <property type="term" value="F:diguanylate cyclase activity"/>
    <property type="evidence" value="ECO:0007669"/>
    <property type="project" value="UniProtKB-EC"/>
</dbReference>
<evidence type="ECO:0000259" key="5">
    <source>
        <dbReference type="PROSITE" id="PS50110"/>
    </source>
</evidence>
<dbReference type="PATRIC" id="fig|1073377.4.peg.2204"/>
<dbReference type="HOGENOM" id="CLU_000445_11_28_6"/>
<name>K1JMH2_9GAMM</name>
<dbReference type="InterPro" id="IPR050469">
    <property type="entry name" value="Diguanylate_Cyclase"/>
</dbReference>
<comment type="caution">
    <text evidence="7">The sequence shown here is derived from an EMBL/GenBank/DDBJ whole genome shotgun (WGS) entry which is preliminary data.</text>
</comment>
<dbReference type="PROSITE" id="PS50887">
    <property type="entry name" value="GGDEF"/>
    <property type="match status" value="1"/>
</dbReference>
<dbReference type="GO" id="GO:0043709">
    <property type="term" value="P:cell adhesion involved in single-species biofilm formation"/>
    <property type="evidence" value="ECO:0007669"/>
    <property type="project" value="TreeGrafter"/>
</dbReference>
<dbReference type="SMART" id="SM00448">
    <property type="entry name" value="REC"/>
    <property type="match status" value="1"/>
</dbReference>
<organism evidence="7 8">
    <name type="scientific">Aeromonas dhakensis</name>
    <dbReference type="NCBI Taxonomy" id="196024"/>
    <lineage>
        <taxon>Bacteria</taxon>
        <taxon>Pseudomonadati</taxon>
        <taxon>Pseudomonadota</taxon>
        <taxon>Gammaproteobacteria</taxon>
        <taxon>Aeromonadales</taxon>
        <taxon>Aeromonadaceae</taxon>
        <taxon>Aeromonas</taxon>
    </lineage>
</organism>
<dbReference type="Pfam" id="PF00072">
    <property type="entry name" value="Response_reg"/>
    <property type="match status" value="1"/>
</dbReference>
<dbReference type="Gene3D" id="3.40.50.2300">
    <property type="match status" value="1"/>
</dbReference>
<feature type="domain" description="GGDEF" evidence="6">
    <location>
        <begin position="171"/>
        <end position="308"/>
    </location>
</feature>
<keyword evidence="8" id="KW-1185">Reference proteome</keyword>
<feature type="domain" description="Response regulatory" evidence="5">
    <location>
        <begin position="13"/>
        <end position="128"/>
    </location>
</feature>
<dbReference type="InterPro" id="IPR029787">
    <property type="entry name" value="Nucleotide_cyclase"/>
</dbReference>
<dbReference type="GO" id="GO:1902201">
    <property type="term" value="P:negative regulation of bacterial-type flagellum-dependent cell motility"/>
    <property type="evidence" value="ECO:0007669"/>
    <property type="project" value="TreeGrafter"/>
</dbReference>
<dbReference type="InterPro" id="IPR011006">
    <property type="entry name" value="CheY-like_superfamily"/>
</dbReference>
<evidence type="ECO:0000256" key="4">
    <source>
        <dbReference type="PROSITE-ProRule" id="PRU00169"/>
    </source>
</evidence>
<keyword evidence="4" id="KW-0597">Phosphoprotein</keyword>
<dbReference type="PROSITE" id="PS50110">
    <property type="entry name" value="RESPONSE_REGULATORY"/>
    <property type="match status" value="1"/>
</dbReference>
<dbReference type="AlphaFoldDB" id="K1JMH2"/>
<evidence type="ECO:0000313" key="7">
    <source>
        <dbReference type="EMBL" id="EKB27863.1"/>
    </source>
</evidence>
<feature type="modified residue" description="4-aspartylphosphate" evidence="4">
    <location>
        <position position="61"/>
    </location>
</feature>
<dbReference type="SUPFAM" id="SSF55073">
    <property type="entry name" value="Nucleotide cyclase"/>
    <property type="match status" value="1"/>
</dbReference>
<dbReference type="Pfam" id="PF00990">
    <property type="entry name" value="GGDEF"/>
    <property type="match status" value="1"/>
</dbReference>
<evidence type="ECO:0000313" key="8">
    <source>
        <dbReference type="Proteomes" id="UP000005149"/>
    </source>
</evidence>
<reference evidence="7 8" key="1">
    <citation type="submission" date="2012-06" db="EMBL/GenBank/DDBJ databases">
        <title>The Genome Sequence of Aeromonas hydrophila SSU.</title>
        <authorList>
            <consortium name="The Broad Institute Genome Sequencing Platform"/>
            <person name="Earl A."/>
            <person name="Ward D."/>
            <person name="Feldgarden M."/>
            <person name="Gevers D."/>
            <person name="Chopra A."/>
            <person name="Walker B."/>
            <person name="Young S.K."/>
            <person name="Zeng Q."/>
            <person name="Gargeya S."/>
            <person name="Fitzgerald M."/>
            <person name="Haas B."/>
            <person name="Abouelleil A."/>
            <person name="Alvarado L."/>
            <person name="Arachchi H.M."/>
            <person name="Berlin A.M."/>
            <person name="Chapman S.B."/>
            <person name="Goldberg J."/>
            <person name="Griggs A."/>
            <person name="Gujja S."/>
            <person name="Hansen M."/>
            <person name="Howarth C."/>
            <person name="Imamovic A."/>
            <person name="Larimer J."/>
            <person name="McCowan C."/>
            <person name="Montmayeur A."/>
            <person name="Murphy C."/>
            <person name="Neiman D."/>
            <person name="Pearson M."/>
            <person name="Priest M."/>
            <person name="Roberts A."/>
            <person name="Saif S."/>
            <person name="Shea T."/>
            <person name="Sisk P."/>
            <person name="Sykes S."/>
            <person name="Wortman J."/>
            <person name="Nusbaum C."/>
            <person name="Birren B."/>
        </authorList>
    </citation>
    <scope>NUCLEOTIDE SEQUENCE [LARGE SCALE GENOMIC DNA]</scope>
    <source>
        <strain evidence="7 8">SSU</strain>
    </source>
</reference>
<dbReference type="SMART" id="SM00267">
    <property type="entry name" value="GGDEF"/>
    <property type="match status" value="1"/>
</dbReference>
<evidence type="ECO:0000256" key="3">
    <source>
        <dbReference type="ARBA" id="ARBA00034247"/>
    </source>
</evidence>
<dbReference type="InterPro" id="IPR001789">
    <property type="entry name" value="Sig_transdc_resp-reg_receiver"/>
</dbReference>
<dbReference type="SUPFAM" id="SSF52172">
    <property type="entry name" value="CheY-like"/>
    <property type="match status" value="1"/>
</dbReference>
<evidence type="ECO:0000256" key="1">
    <source>
        <dbReference type="ARBA" id="ARBA00001946"/>
    </source>
</evidence>
<comment type="catalytic activity">
    <reaction evidence="3">
        <text>2 GTP = 3',3'-c-di-GMP + 2 diphosphate</text>
        <dbReference type="Rhea" id="RHEA:24898"/>
        <dbReference type="ChEBI" id="CHEBI:33019"/>
        <dbReference type="ChEBI" id="CHEBI:37565"/>
        <dbReference type="ChEBI" id="CHEBI:58805"/>
        <dbReference type="EC" id="2.7.7.65"/>
    </reaction>
</comment>
<sequence length="310" mass="34414">MVPWNLPTNRRPKLLIVDDQAINIRLLHQLFREECEIFMATSGEQALALCRSLLPDLVLLDVIMDGMSGHEVCQQLKADPDTRDIPVIFVTAQQEETDEEYGLALGAVDFISKPISPNIVRARVKTHITLKLQGDLLRNLAMLDGLTGIPNRRQFDDELMRQWRQGCRDNTPLSLIMLDVDYFKRYNDRYGHQAGDHCLQAIAAVLAERLGRPHDLVARYGGEEFACVLPNTPLASAVHLADSMCSAVRELAIEHLASEVARVVTISLGVVCTIPSQTGTPQQLLEAADRQLYRAKEAGRARVAADGEGV</sequence>
<dbReference type="GO" id="GO:0000160">
    <property type="term" value="P:phosphorelay signal transduction system"/>
    <property type="evidence" value="ECO:0007669"/>
    <property type="project" value="InterPro"/>
</dbReference>
<dbReference type="PANTHER" id="PTHR45138:SF9">
    <property type="entry name" value="DIGUANYLATE CYCLASE DGCM-RELATED"/>
    <property type="match status" value="1"/>
</dbReference>
<dbReference type="Proteomes" id="UP000005149">
    <property type="component" value="Unassembled WGS sequence"/>
</dbReference>
<proteinExistence type="predicted"/>
<dbReference type="PANTHER" id="PTHR45138">
    <property type="entry name" value="REGULATORY COMPONENTS OF SENSORY TRANSDUCTION SYSTEM"/>
    <property type="match status" value="1"/>
</dbReference>
<dbReference type="InterPro" id="IPR043128">
    <property type="entry name" value="Rev_trsase/Diguanyl_cyclase"/>
</dbReference>
<dbReference type="RefSeq" id="WP_005303064.1">
    <property type="nucleotide sequence ID" value="NZ_JDWD01000020.1"/>
</dbReference>
<dbReference type="GO" id="GO:0005886">
    <property type="term" value="C:plasma membrane"/>
    <property type="evidence" value="ECO:0007669"/>
    <property type="project" value="TreeGrafter"/>
</dbReference>
<dbReference type="Gene3D" id="3.30.70.270">
    <property type="match status" value="1"/>
</dbReference>
<gene>
    <name evidence="7" type="ORF">HMPREF1171_02154</name>
</gene>
<dbReference type="FunFam" id="3.30.70.270:FF:000001">
    <property type="entry name" value="Diguanylate cyclase domain protein"/>
    <property type="match status" value="1"/>
</dbReference>
<accession>K1JMH2</accession>
<dbReference type="CDD" id="cd01949">
    <property type="entry name" value="GGDEF"/>
    <property type="match status" value="1"/>
</dbReference>
<evidence type="ECO:0000256" key="2">
    <source>
        <dbReference type="ARBA" id="ARBA00012528"/>
    </source>
</evidence>
<evidence type="ECO:0000259" key="6">
    <source>
        <dbReference type="PROSITE" id="PS50887"/>
    </source>
</evidence>
<dbReference type="NCBIfam" id="TIGR00254">
    <property type="entry name" value="GGDEF"/>
    <property type="match status" value="1"/>
</dbReference>